<dbReference type="AlphaFoldDB" id="A0A815CVN8"/>
<dbReference type="PROSITE" id="PS00108">
    <property type="entry name" value="PROTEIN_KINASE_ST"/>
    <property type="match status" value="1"/>
</dbReference>
<dbReference type="GO" id="GO:0004674">
    <property type="term" value="F:protein serine/threonine kinase activity"/>
    <property type="evidence" value="ECO:0007669"/>
    <property type="project" value="UniProtKB-KW"/>
</dbReference>
<comment type="caution">
    <text evidence="6">The sequence shown here is derived from an EMBL/GenBank/DDBJ whole genome shotgun (WGS) entry which is preliminary data.</text>
</comment>
<reference evidence="6" key="1">
    <citation type="submission" date="2021-02" db="EMBL/GenBank/DDBJ databases">
        <authorList>
            <person name="Nowell W R."/>
        </authorList>
    </citation>
    <scope>NUCLEOTIDE SEQUENCE</scope>
</reference>
<dbReference type="InterPro" id="IPR017441">
    <property type="entry name" value="Protein_kinase_ATP_BS"/>
</dbReference>
<feature type="binding site" evidence="3">
    <location>
        <position position="42"/>
    </location>
    <ligand>
        <name>ATP</name>
        <dbReference type="ChEBI" id="CHEBI:30616"/>
    </ligand>
</feature>
<evidence type="ECO:0000313" key="6">
    <source>
        <dbReference type="EMBL" id="CAF1289111.1"/>
    </source>
</evidence>
<evidence type="ECO:0000256" key="3">
    <source>
        <dbReference type="PROSITE-ProRule" id="PRU10141"/>
    </source>
</evidence>
<organism evidence="6 7">
    <name type="scientific">Adineta steineri</name>
    <dbReference type="NCBI Taxonomy" id="433720"/>
    <lineage>
        <taxon>Eukaryota</taxon>
        <taxon>Metazoa</taxon>
        <taxon>Spiralia</taxon>
        <taxon>Gnathifera</taxon>
        <taxon>Rotifera</taxon>
        <taxon>Eurotatoria</taxon>
        <taxon>Bdelloidea</taxon>
        <taxon>Adinetida</taxon>
        <taxon>Adinetidae</taxon>
        <taxon>Adineta</taxon>
    </lineage>
</organism>
<evidence type="ECO:0000256" key="2">
    <source>
        <dbReference type="ARBA" id="ARBA00022840"/>
    </source>
</evidence>
<dbReference type="PROSITE" id="PS50011">
    <property type="entry name" value="PROTEIN_KINASE_DOM"/>
    <property type="match status" value="1"/>
</dbReference>
<dbReference type="SUPFAM" id="SSF56112">
    <property type="entry name" value="Protein kinase-like (PK-like)"/>
    <property type="match status" value="1"/>
</dbReference>
<sequence length="310" mass="35943">MENRTWAIHGYYYTFDKMLGSGKFGYVYQARRYPDNKQFAVKAVPLVAGSFGDLYQNTMPILEEFRKIRELAAISYHIIYVYDFGFDSEKSLAYFVMEQGQQDLKKYLSYRALLTSADRKSKWRQLTDIAVTLNDYRIVHGDIKPQNLIVFPGMHIKLCNLGMIKQAFPKNGPSGTPPYSAPEVIIPNSTTILTTKADVWSLGAILYLITYRIAPHFGEPYYRPPSNQYPSRDPDLNDILQRTLVFNPNKRPTPSWIAPHFGEPYYRPPTNQYPSRDPDLNDILQRTLVFNPNKRPTPSWLAKHRYTKTH</sequence>
<keyword evidence="1 3" id="KW-0547">Nucleotide-binding</keyword>
<dbReference type="GO" id="GO:0005524">
    <property type="term" value="F:ATP binding"/>
    <property type="evidence" value="ECO:0007669"/>
    <property type="project" value="UniProtKB-UniRule"/>
</dbReference>
<proteinExistence type="inferred from homology"/>
<evidence type="ECO:0000313" key="7">
    <source>
        <dbReference type="Proteomes" id="UP000663860"/>
    </source>
</evidence>
<keyword evidence="4" id="KW-0808">Transferase</keyword>
<dbReference type="PANTHER" id="PTHR24362">
    <property type="entry name" value="SERINE/THREONINE-PROTEIN KINASE NEK"/>
    <property type="match status" value="1"/>
</dbReference>
<dbReference type="PANTHER" id="PTHR24362:SF309">
    <property type="entry name" value="PROTEIN KINASE DOMAIN-CONTAINING PROTEIN"/>
    <property type="match status" value="1"/>
</dbReference>
<evidence type="ECO:0000256" key="4">
    <source>
        <dbReference type="RuleBase" id="RU000304"/>
    </source>
</evidence>
<dbReference type="InterPro" id="IPR011009">
    <property type="entry name" value="Kinase-like_dom_sf"/>
</dbReference>
<evidence type="ECO:0000256" key="1">
    <source>
        <dbReference type="ARBA" id="ARBA00022741"/>
    </source>
</evidence>
<feature type="domain" description="Protein kinase" evidence="5">
    <location>
        <begin position="13"/>
        <end position="307"/>
    </location>
</feature>
<dbReference type="SMART" id="SM00220">
    <property type="entry name" value="S_TKc"/>
    <property type="match status" value="1"/>
</dbReference>
<dbReference type="Pfam" id="PF00069">
    <property type="entry name" value="Pkinase"/>
    <property type="match status" value="1"/>
</dbReference>
<keyword evidence="4" id="KW-0418">Kinase</keyword>
<protein>
    <recommendedName>
        <fullName evidence="5">Protein kinase domain-containing protein</fullName>
    </recommendedName>
</protein>
<dbReference type="InterPro" id="IPR008271">
    <property type="entry name" value="Ser/Thr_kinase_AS"/>
</dbReference>
<dbReference type="InterPro" id="IPR000719">
    <property type="entry name" value="Prot_kinase_dom"/>
</dbReference>
<comment type="similarity">
    <text evidence="4">Belongs to the protein kinase superfamily.</text>
</comment>
<name>A0A815CVN8_9BILA</name>
<dbReference type="EMBL" id="CAJNOE010000612">
    <property type="protein sequence ID" value="CAF1289111.1"/>
    <property type="molecule type" value="Genomic_DNA"/>
</dbReference>
<accession>A0A815CVN8</accession>
<keyword evidence="4" id="KW-0723">Serine/threonine-protein kinase</keyword>
<gene>
    <name evidence="6" type="ORF">IZO911_LOCUS33410</name>
</gene>
<dbReference type="Gene3D" id="1.10.510.10">
    <property type="entry name" value="Transferase(Phosphotransferase) domain 1"/>
    <property type="match status" value="1"/>
</dbReference>
<keyword evidence="2 3" id="KW-0067">ATP-binding</keyword>
<dbReference type="PROSITE" id="PS00107">
    <property type="entry name" value="PROTEIN_KINASE_ATP"/>
    <property type="match status" value="1"/>
</dbReference>
<dbReference type="Proteomes" id="UP000663860">
    <property type="component" value="Unassembled WGS sequence"/>
</dbReference>
<evidence type="ECO:0000259" key="5">
    <source>
        <dbReference type="PROSITE" id="PS50011"/>
    </source>
</evidence>